<dbReference type="Proteomes" id="UP000681131">
    <property type="component" value="Chromosome"/>
</dbReference>
<evidence type="ECO:0000313" key="2">
    <source>
        <dbReference type="EMBL" id="AXA33515.1"/>
    </source>
</evidence>
<evidence type="ECO:0000313" key="4">
    <source>
        <dbReference type="Proteomes" id="UP000251120"/>
    </source>
</evidence>
<dbReference type="AlphaFoldDB" id="A0A2Z4XYK9"/>
<reference evidence="2 4" key="1">
    <citation type="submission" date="2017-06" db="EMBL/GenBank/DDBJ databases">
        <title>Complete genome of Francisella adeliensis.</title>
        <authorList>
            <person name="Vallesi A."/>
            <person name="Sjodin A."/>
        </authorList>
    </citation>
    <scope>NUCLEOTIDE SEQUENCE [LARGE SCALE GENOMIC DNA]</scope>
    <source>
        <strain evidence="2 4">FDC440</strain>
    </source>
</reference>
<dbReference type="EMBL" id="CP021781">
    <property type="protein sequence ID" value="AXA33515.1"/>
    <property type="molecule type" value="Genomic_DNA"/>
</dbReference>
<evidence type="ECO:0008006" key="6">
    <source>
        <dbReference type="Google" id="ProtNLM"/>
    </source>
</evidence>
<protein>
    <recommendedName>
        <fullName evidence="6">Pentapeptide repeat-containing protein</fullName>
    </recommendedName>
</protein>
<dbReference type="RefSeq" id="WP_112869688.1">
    <property type="nucleotide sequence ID" value="NZ_CP021781.1"/>
</dbReference>
<sequence>MQIYLTNVKYEENSRQISFIFNDGYKYVKEVPINCHISLIEDNIPEKYNVIKKNFVIFLKDLPNLENCSSLRGKPISTIYFDISPIDIFKEDKLQCSGFIDCIFTSSDLLKEILNKNDSSKHVGNIQIIRCHFLRLDHIPSLECVERVSFEGCYFNQLEITKNCSNLEFKKCAFKWLNIDENIEFTGNIIFNNCSFLEKFDCSLLFKNAKSVSFTENILDKAFMFNDTQETKAEYDFSNNTFNGKVEIKNNTFMSDIFFSNSSFNGTADFFGTCFEQKAIFSRVNFNDISVFDKVIFETKPSFQYTTFYDLVVLRDTVFNKGLNLAYINLRDKGGLGFYNESIKNMDYNCIDDQETFRILKSEAQKKGDSIKAIEYYQKECESHRKSLNFFKNSSLEQFFNKFTLSYEKVVSNYGTSIPKALFWVLAFNFACFICFIANPIYFNWDYYTFNNIKSLIDGFFSSLTPNILSGGESFYKEASGLFRFINISFNILLIYELQKSFRKYSRKL</sequence>
<keyword evidence="1" id="KW-1133">Transmembrane helix</keyword>
<accession>A0A2Z4XYK9</accession>
<organism evidence="2 4">
    <name type="scientific">Francisella adeliensis</name>
    <dbReference type="NCBI Taxonomy" id="2007306"/>
    <lineage>
        <taxon>Bacteria</taxon>
        <taxon>Pseudomonadati</taxon>
        <taxon>Pseudomonadota</taxon>
        <taxon>Gammaproteobacteria</taxon>
        <taxon>Thiotrichales</taxon>
        <taxon>Francisellaceae</taxon>
        <taxon>Francisella</taxon>
    </lineage>
</organism>
<keyword evidence="5" id="KW-1185">Reference proteome</keyword>
<evidence type="ECO:0000313" key="5">
    <source>
        <dbReference type="Proteomes" id="UP000681131"/>
    </source>
</evidence>
<dbReference type="Proteomes" id="UP000251120">
    <property type="component" value="Chromosome"/>
</dbReference>
<dbReference type="OrthoDB" id="5290767at2"/>
<evidence type="ECO:0000256" key="1">
    <source>
        <dbReference type="SAM" id="Phobius"/>
    </source>
</evidence>
<reference evidence="3 5" key="2">
    <citation type="submission" date="2019-08" db="EMBL/GenBank/DDBJ databases">
        <title>Complete genome sequences of Francisella adeliensis (FSC1325 and FSC1326).</title>
        <authorList>
            <person name="Ohrman C."/>
            <person name="Uneklint I."/>
            <person name="Vallesi A."/>
            <person name="Karlsson L."/>
            <person name="Sjodin A."/>
        </authorList>
    </citation>
    <scope>NUCLEOTIDE SEQUENCE [LARGE SCALE GENOMIC DNA]</scope>
    <source>
        <strain evidence="3 5">FSC1325</strain>
    </source>
</reference>
<feature type="transmembrane region" description="Helical" evidence="1">
    <location>
        <begin position="421"/>
        <end position="442"/>
    </location>
</feature>
<dbReference type="KEGG" id="fad:CDH04_03385"/>
<keyword evidence="1" id="KW-0472">Membrane</keyword>
<keyword evidence="1" id="KW-0812">Transmembrane</keyword>
<name>A0A2Z4XYK9_9GAMM</name>
<evidence type="ECO:0000313" key="3">
    <source>
        <dbReference type="EMBL" id="QIW11746.1"/>
    </source>
</evidence>
<dbReference type="EMBL" id="CP043424">
    <property type="protein sequence ID" value="QIW11746.1"/>
    <property type="molecule type" value="Genomic_DNA"/>
</dbReference>
<gene>
    <name evidence="2" type="ORF">CDH04_03385</name>
    <name evidence="3" type="ORF">FZC43_03385</name>
</gene>
<proteinExistence type="predicted"/>